<keyword evidence="3" id="KW-1185">Reference proteome</keyword>
<dbReference type="Pfam" id="PF20329">
    <property type="entry name" value="DUF6624"/>
    <property type="match status" value="1"/>
</dbReference>
<organism evidence="2 3">
    <name type="scientific">Tenacibaculum aiptasiae</name>
    <dbReference type="NCBI Taxonomy" id="426481"/>
    <lineage>
        <taxon>Bacteria</taxon>
        <taxon>Pseudomonadati</taxon>
        <taxon>Bacteroidota</taxon>
        <taxon>Flavobacteriia</taxon>
        <taxon>Flavobacteriales</taxon>
        <taxon>Flavobacteriaceae</taxon>
        <taxon>Tenacibaculum</taxon>
    </lineage>
</organism>
<dbReference type="EMBL" id="WAAU01000035">
    <property type="protein sequence ID" value="KAB1153378.1"/>
    <property type="molecule type" value="Genomic_DNA"/>
</dbReference>
<dbReference type="AlphaFoldDB" id="A0A7J5A783"/>
<evidence type="ECO:0000313" key="3">
    <source>
        <dbReference type="Proteomes" id="UP000467305"/>
    </source>
</evidence>
<sequence>MKKALLTLLLVLNVLTFCYAQNKKQEYSKLIKTGWSYWINSEREKAIELYKIAFNLLEERKPSDYYKLQSTNIIDEVPLKDRYNLSCMYALLGNKRQSFKHLFIIANELKWADYFHLINDSDLNVLHKDEQWNKLKSTILKNKQEKEANYNQALIASLDTIYLNDQKYRNKIRSTEAIYGRKSKEMDALWKTILKKDSLNLITVSKILDTQGWPNKSEIGKRGASTIFLVIQHANKETQEKYLPMIKQAVEEDNLPKRQFAMFYDRLLLRRGELQIYGTQLAIDHKSKAPYVLPLADPKNADKRRLEVGLNTMQENLNRWNLKWNPEIYIKRLPQIIARVKEIESKN</sequence>
<feature type="signal peptide" evidence="1">
    <location>
        <begin position="1"/>
        <end position="20"/>
    </location>
</feature>
<keyword evidence="1" id="KW-0732">Signal</keyword>
<comment type="caution">
    <text evidence="2">The sequence shown here is derived from an EMBL/GenBank/DDBJ whole genome shotgun (WGS) entry which is preliminary data.</text>
</comment>
<dbReference type="Proteomes" id="UP000467305">
    <property type="component" value="Unassembled WGS sequence"/>
</dbReference>
<accession>A0A7J5A783</accession>
<dbReference type="InterPro" id="IPR046732">
    <property type="entry name" value="DUF6624"/>
</dbReference>
<protein>
    <recommendedName>
        <fullName evidence="4">Tetratricopeptide repeat protein</fullName>
    </recommendedName>
</protein>
<reference evidence="2 3" key="1">
    <citation type="submission" date="2019-09" db="EMBL/GenBank/DDBJ databases">
        <authorList>
            <person name="Cao W.R."/>
        </authorList>
    </citation>
    <scope>NUCLEOTIDE SEQUENCE [LARGE SCALE GENOMIC DNA]</scope>
    <source>
        <strain evidence="3">a4</strain>
    </source>
</reference>
<dbReference type="OrthoDB" id="1164858at2"/>
<evidence type="ECO:0008006" key="4">
    <source>
        <dbReference type="Google" id="ProtNLM"/>
    </source>
</evidence>
<proteinExistence type="predicted"/>
<evidence type="ECO:0000256" key="1">
    <source>
        <dbReference type="SAM" id="SignalP"/>
    </source>
</evidence>
<dbReference type="RefSeq" id="WP_150901317.1">
    <property type="nucleotide sequence ID" value="NZ_WAAU01000035.1"/>
</dbReference>
<name>A0A7J5A783_9FLAO</name>
<feature type="chain" id="PRO_5029581715" description="Tetratricopeptide repeat protein" evidence="1">
    <location>
        <begin position="21"/>
        <end position="347"/>
    </location>
</feature>
<gene>
    <name evidence="2" type="ORF">F7018_17080</name>
</gene>
<evidence type="ECO:0000313" key="2">
    <source>
        <dbReference type="EMBL" id="KAB1153378.1"/>
    </source>
</evidence>